<accession>B4W0B3</accession>
<evidence type="ECO:0000313" key="2">
    <source>
        <dbReference type="Proteomes" id="UP000003835"/>
    </source>
</evidence>
<sequence>MAIWIVTIGSSDVQLDSDKISKKKGRREKQRSDKMWRNWYDYDILGKFHNITFELKQIDNHVTQPYRIEPRVLGTVYQYHSPQIQEEIWSYLNFPLLDTFVNRLKAETDQLDQIIVLLTDQSQIFSDYQTQHQSTCPYWQDTHPLQPILARYFQGEDKFPQTPCEWIDLAPNSNDPGLDEWDYVLDLVRNELDSLPFTANPNPATSQTVYVSHQASTPAISSAVQFMSLARFGKRVQFLVSNEYHLERPANIISNSQYLRGIQVQQAKGLIQSGTPGAALHLLELAELKGSLEASVVAELEKLVDFFNLNRSLADKSSEFDLKAATARIVDGIALIERLFEQENYLPGIALLAAAQETFLRCAIMTEIQGRSVSLSINGTQQRFPAEDLIQWLRRGLQFVSTDDLKHYWSVSGSSKEEVNKTIKTLKLETLKQLQFPIDDNRFKRQPNQIGKNEFMLKWLRHLRSDFQPWKVLHWSCIQKNEAGEHDDDIRNQLMHNLQGMKPEDVVKYLLGNQERDISVIQAYQTEVKPQFMAAIRLCGLPFTEPKLTERLQGVADAMRIKSS</sequence>
<proteinExistence type="predicted"/>
<dbReference type="eggNOG" id="ENOG502Z9X4">
    <property type="taxonomic scope" value="Bacteria"/>
</dbReference>
<gene>
    <name evidence="1" type="ORF">MC7420_941</name>
</gene>
<name>B4W0B3_9CYAN</name>
<dbReference type="EMBL" id="DS989865">
    <property type="protein sequence ID" value="EDX72272.1"/>
    <property type="molecule type" value="Genomic_DNA"/>
</dbReference>
<organism evidence="1 2">
    <name type="scientific">Coleofasciculus chthonoplastes PCC 7420</name>
    <dbReference type="NCBI Taxonomy" id="118168"/>
    <lineage>
        <taxon>Bacteria</taxon>
        <taxon>Bacillati</taxon>
        <taxon>Cyanobacteriota</taxon>
        <taxon>Cyanophyceae</taxon>
        <taxon>Coleofasciculales</taxon>
        <taxon>Coleofasciculaceae</taxon>
        <taxon>Coleofasciculus</taxon>
    </lineage>
</organism>
<protein>
    <submittedName>
        <fullName evidence="1">Uncharacterized protein</fullName>
    </submittedName>
</protein>
<evidence type="ECO:0000313" key="1">
    <source>
        <dbReference type="EMBL" id="EDX72272.1"/>
    </source>
</evidence>
<dbReference type="AlphaFoldDB" id="B4W0B3"/>
<dbReference type="OrthoDB" id="428676at2"/>
<dbReference type="RefSeq" id="WP_006104549.1">
    <property type="nucleotide sequence ID" value="NZ_DS989865.1"/>
</dbReference>
<reference evidence="1 2" key="1">
    <citation type="submission" date="2008-07" db="EMBL/GenBank/DDBJ databases">
        <authorList>
            <person name="Tandeau de Marsac N."/>
            <person name="Ferriera S."/>
            <person name="Johnson J."/>
            <person name="Kravitz S."/>
            <person name="Beeson K."/>
            <person name="Sutton G."/>
            <person name="Rogers Y.-H."/>
            <person name="Friedman R."/>
            <person name="Frazier M."/>
            <person name="Venter J.C."/>
        </authorList>
    </citation>
    <scope>NUCLEOTIDE SEQUENCE [LARGE SCALE GENOMIC DNA]</scope>
    <source>
        <strain evidence="1 2">PCC 7420</strain>
    </source>
</reference>
<dbReference type="Proteomes" id="UP000003835">
    <property type="component" value="Unassembled WGS sequence"/>
</dbReference>
<dbReference type="HOGENOM" id="CLU_531897_0_0_3"/>
<keyword evidence="2" id="KW-1185">Reference proteome</keyword>